<keyword evidence="5" id="KW-1185">Reference proteome</keyword>
<dbReference type="CDD" id="cd10917">
    <property type="entry name" value="CE4_NodB_like_6s_7s"/>
    <property type="match status" value="1"/>
</dbReference>
<organism evidence="4 5">
    <name type="scientific">Anseongella ginsenosidimutans</name>
    <dbReference type="NCBI Taxonomy" id="496056"/>
    <lineage>
        <taxon>Bacteria</taxon>
        <taxon>Pseudomonadati</taxon>
        <taxon>Bacteroidota</taxon>
        <taxon>Sphingobacteriia</taxon>
        <taxon>Sphingobacteriales</taxon>
        <taxon>Sphingobacteriaceae</taxon>
        <taxon>Anseongella</taxon>
    </lineage>
</organism>
<dbReference type="GO" id="GO:0005975">
    <property type="term" value="P:carbohydrate metabolic process"/>
    <property type="evidence" value="ECO:0007669"/>
    <property type="project" value="InterPro"/>
</dbReference>
<dbReference type="GO" id="GO:0016020">
    <property type="term" value="C:membrane"/>
    <property type="evidence" value="ECO:0007669"/>
    <property type="project" value="TreeGrafter"/>
</dbReference>
<dbReference type="EMBL" id="SMAD01000007">
    <property type="protein sequence ID" value="TCS86556.1"/>
    <property type="molecule type" value="Genomic_DNA"/>
</dbReference>
<dbReference type="RefSeq" id="WP_132129566.1">
    <property type="nucleotide sequence ID" value="NZ_CP042432.1"/>
</dbReference>
<evidence type="ECO:0000256" key="1">
    <source>
        <dbReference type="ARBA" id="ARBA00022723"/>
    </source>
</evidence>
<evidence type="ECO:0000259" key="3">
    <source>
        <dbReference type="PROSITE" id="PS51677"/>
    </source>
</evidence>
<evidence type="ECO:0000313" key="5">
    <source>
        <dbReference type="Proteomes" id="UP000295807"/>
    </source>
</evidence>
<dbReference type="InterPro" id="IPR050248">
    <property type="entry name" value="Polysacc_deacetylase_ArnD"/>
</dbReference>
<dbReference type="Gene3D" id="3.20.20.370">
    <property type="entry name" value="Glycoside hydrolase/deacetylase"/>
    <property type="match status" value="1"/>
</dbReference>
<dbReference type="PANTHER" id="PTHR10587:SF133">
    <property type="entry name" value="CHITIN DEACETYLASE 1-RELATED"/>
    <property type="match status" value="1"/>
</dbReference>
<dbReference type="PANTHER" id="PTHR10587">
    <property type="entry name" value="GLYCOSYL TRANSFERASE-RELATED"/>
    <property type="match status" value="1"/>
</dbReference>
<dbReference type="PROSITE" id="PS51677">
    <property type="entry name" value="NODB"/>
    <property type="match status" value="1"/>
</dbReference>
<name>A0A4V2UTK8_9SPHI</name>
<dbReference type="AlphaFoldDB" id="A0A4V2UTK8"/>
<proteinExistence type="predicted"/>
<dbReference type="SUPFAM" id="SSF88713">
    <property type="entry name" value="Glycoside hydrolase/deacetylase"/>
    <property type="match status" value="1"/>
</dbReference>
<accession>A0A4V2UTK8</accession>
<dbReference type="OrthoDB" id="9812065at2"/>
<reference evidence="4 5" key="1">
    <citation type="submission" date="2019-03" db="EMBL/GenBank/DDBJ databases">
        <title>Genomic Encyclopedia of Type Strains, Phase IV (KMG-IV): sequencing the most valuable type-strain genomes for metagenomic binning, comparative biology and taxonomic classification.</title>
        <authorList>
            <person name="Goeker M."/>
        </authorList>
    </citation>
    <scope>NUCLEOTIDE SEQUENCE [LARGE SCALE GENOMIC DNA]</scope>
    <source>
        <strain evidence="4 5">DSM 21100</strain>
    </source>
</reference>
<feature type="domain" description="NodB homology" evidence="3">
    <location>
        <begin position="27"/>
        <end position="216"/>
    </location>
</feature>
<keyword evidence="1" id="KW-0479">Metal-binding</keyword>
<dbReference type="GO" id="GO:0046872">
    <property type="term" value="F:metal ion binding"/>
    <property type="evidence" value="ECO:0007669"/>
    <property type="project" value="UniProtKB-KW"/>
</dbReference>
<gene>
    <name evidence="4" type="ORF">EDD80_10789</name>
</gene>
<dbReference type="InterPro" id="IPR011330">
    <property type="entry name" value="Glyco_hydro/deAcase_b/a-brl"/>
</dbReference>
<dbReference type="GO" id="GO:0016810">
    <property type="term" value="F:hydrolase activity, acting on carbon-nitrogen (but not peptide) bonds"/>
    <property type="evidence" value="ECO:0007669"/>
    <property type="project" value="InterPro"/>
</dbReference>
<sequence length="220" mass="25093">MYLVKTPYLLKKLYPTSLIWNMPRDEKVVYLTFDDGPIPGVTPWVLETLKQYEAKATFFCIGDNVRKHSEIYREVLEEGHAVGNHTFNHLKGWKTPDQVYLENIGKCAGFVKSNLFRPPYGRIKRSQIKELRQAALIPPPGGNIAAPFPANIIMWDVLSGDFDPGLSPEKCLKNVLAYAENGSIVVFHDSIKAEKRLRFALPRALAHWKEKGIQLKKLKF</sequence>
<protein>
    <submittedName>
        <fullName evidence="4">Peptidoglycan/xylan/chitin deacetylase (PgdA/CDA1 family)</fullName>
    </submittedName>
</protein>
<dbReference type="Proteomes" id="UP000295807">
    <property type="component" value="Unassembled WGS sequence"/>
</dbReference>
<keyword evidence="2" id="KW-0378">Hydrolase</keyword>
<evidence type="ECO:0000313" key="4">
    <source>
        <dbReference type="EMBL" id="TCS86556.1"/>
    </source>
</evidence>
<dbReference type="Pfam" id="PF01522">
    <property type="entry name" value="Polysacc_deac_1"/>
    <property type="match status" value="1"/>
</dbReference>
<comment type="caution">
    <text evidence="4">The sequence shown here is derived from an EMBL/GenBank/DDBJ whole genome shotgun (WGS) entry which is preliminary data.</text>
</comment>
<evidence type="ECO:0000256" key="2">
    <source>
        <dbReference type="ARBA" id="ARBA00022801"/>
    </source>
</evidence>
<dbReference type="InterPro" id="IPR002509">
    <property type="entry name" value="NODB_dom"/>
</dbReference>